<reference evidence="1 2" key="1">
    <citation type="submission" date="2013-12" db="EMBL/GenBank/DDBJ databases">
        <authorList>
            <person name="Zelazny A."/>
            <person name="Olivier K."/>
            <person name="Holland S."/>
            <person name="Lenaerts A."/>
            <person name="Ordway D."/>
            <person name="DeGroote M.A."/>
            <person name="Parker T."/>
            <person name="Sizemore C."/>
            <person name="Tallon L.J."/>
            <person name="Sadzewicz L.K."/>
            <person name="Sengamalay N."/>
            <person name="Fraser C.M."/>
            <person name="Hine E."/>
            <person name="Shefchek K.A."/>
            <person name="Das S.P."/>
            <person name="Tettelin H."/>
        </authorList>
    </citation>
    <scope>NUCLEOTIDE SEQUENCE [LARGE SCALE GENOMIC DNA]</scope>
    <source>
        <strain evidence="1 2">1948</strain>
    </source>
</reference>
<comment type="caution">
    <text evidence="1">The sequence shown here is derived from an EMBL/GenBank/DDBJ whole genome shotgun (WGS) entry which is preliminary data.</text>
</comment>
<dbReference type="EMBL" id="JAOH01000002">
    <property type="protein sequence ID" value="EUA63552.1"/>
    <property type="molecule type" value="Genomic_DNA"/>
</dbReference>
<gene>
    <name evidence="1" type="ORF">I542_3709</name>
</gene>
<dbReference type="Proteomes" id="UP000021210">
    <property type="component" value="Unassembled WGS sequence"/>
</dbReference>
<evidence type="ECO:0000313" key="2">
    <source>
        <dbReference type="Proteomes" id="UP000021210"/>
    </source>
</evidence>
<proteinExistence type="predicted"/>
<accession>A0A829QK90</accession>
<organism evidence="1 2">
    <name type="scientific">Mycobacteroides abscessus 1948</name>
    <dbReference type="NCBI Taxonomy" id="1299323"/>
    <lineage>
        <taxon>Bacteria</taxon>
        <taxon>Bacillati</taxon>
        <taxon>Actinomycetota</taxon>
        <taxon>Actinomycetes</taxon>
        <taxon>Mycobacteriales</taxon>
        <taxon>Mycobacteriaceae</taxon>
        <taxon>Mycobacteroides</taxon>
        <taxon>Mycobacteroides abscessus</taxon>
    </lineage>
</organism>
<dbReference type="AlphaFoldDB" id="A0A829QK90"/>
<sequence length="47" mass="5193">MRAECGRPLSAPVGGQIVRQFVKDGLIEAERDLDLVHYPNVLSRAQS</sequence>
<protein>
    <submittedName>
        <fullName evidence="1">Uncharacterized protein</fullName>
    </submittedName>
</protein>
<evidence type="ECO:0000313" key="1">
    <source>
        <dbReference type="EMBL" id="EUA63552.1"/>
    </source>
</evidence>
<name>A0A829QK90_9MYCO</name>